<dbReference type="PRINTS" id="PR00463">
    <property type="entry name" value="EP450I"/>
</dbReference>
<keyword evidence="8 20" id="KW-0408">Iron</keyword>
<dbReference type="GO" id="GO:0018664">
    <property type="term" value="F:benzoate 4-monooxygenase activity"/>
    <property type="evidence" value="ECO:0007669"/>
    <property type="project" value="UniProtKB-EC"/>
</dbReference>
<feature type="compositionally biased region" description="Low complexity" evidence="21">
    <location>
        <begin position="206"/>
        <end position="222"/>
    </location>
</feature>
<dbReference type="OrthoDB" id="1470350at2759"/>
<keyword evidence="5 20" id="KW-0479">Metal-binding</keyword>
<feature type="domain" description="Sm" evidence="22">
    <location>
        <begin position="948"/>
        <end position="1022"/>
    </location>
</feature>
<evidence type="ECO:0000256" key="17">
    <source>
        <dbReference type="ARBA" id="ARBA00072826"/>
    </source>
</evidence>
<evidence type="ECO:0000259" key="22">
    <source>
        <dbReference type="PROSITE" id="PS52002"/>
    </source>
</evidence>
<evidence type="ECO:0000313" key="24">
    <source>
        <dbReference type="Proteomes" id="UP000184356"/>
    </source>
</evidence>
<dbReference type="Pfam" id="PF00067">
    <property type="entry name" value="p450"/>
    <property type="match status" value="1"/>
</dbReference>
<dbReference type="CDD" id="cd01725">
    <property type="entry name" value="LSm2"/>
    <property type="match status" value="1"/>
</dbReference>
<feature type="compositionally biased region" description="Acidic residues" evidence="21">
    <location>
        <begin position="1219"/>
        <end position="1228"/>
    </location>
</feature>
<dbReference type="InterPro" id="IPR001163">
    <property type="entry name" value="Sm_dom_euk/arc"/>
</dbReference>
<keyword evidence="24" id="KW-1185">Reference proteome</keyword>
<keyword evidence="9" id="KW-0503">Monooxygenase</keyword>
<sequence>MAAPNRPTARCPPSRQVRGTRLNTIIEDSRETQFSDRPGHSPTDNGQRSPVPQLKLRTAGLSSQAVPRQRFLSPLSASSVSCCSDEDWQEQMNKFDDLYDATDDDSDFSDECASYSSTRPTSMTTPTTARDSVGSQGSRRRYPSIDIPSSNTWPSLNGAPKSSPVPPTPPQKIPVSPAALSLLSRSVPAMHATPSLDGSVSSDQVSNLSTPSTPSLQSLPDTDWNSRGIHVLPDLEGDVHHSDLDNSEAGEEVPRIEVPIESVDDDWRRFIGDFPQINGQTTPTAGYFAEAEPPREDTPSDRGVALPEGALATLQFIPLEGTPEPWSETSDNEEMSEIPLAPRRRSLDDETPVSQLSEYSFTGLDIPSPGGFFDSLGPRARHTWSLPKLSQAPTSATAETFYNIPFSRGEGEIVEQVVNLPDRSNDEQLTAVYAPPTAVRIPESPAHPPTDGSISPVSEGVHEISRPATTYDPDEQDENYAAELQKKAMSSLDRTSVWLAAQASYLAALSETNPANSVEEEGEQAPDIDEQKSQKASSPQLVRKNSVHFISETLPEPLSSLPAVHASKDSIYWRGFKFLLGQCQRRDTFVHRATRFDAVQSTRQGLSGVHNKCLRGNYELVLPERPSYSGPFSQSPRKSVLGSVLQEKAQFSMIEKEQLVLSQLSQPMWAMEAFRFLNAGRLVASPAQKRLSLSNAGTAARTNPKRRQVRVLDLGGHATAEWAWHLAHEYPDVKIYTVYTEYQQVNKAIKGPENHRHIEVSQLWNLPFSDNKFDVISARSLPAFLKTERPAGESLDEYDLCLKECYRCLKPGGYLEYLVMDAEVSRAGPYASATSIEFAFNLKIRGYDPLPTKHFTGRLRKQDFVNIKRGWMYLPMGTEPRKPQAPRETPDPRVKSLIEDTEAVQGPLGSTADIAPITGLLGGWIWEQWLLKLQVEMGRGDTRLLEGIGSVFFKTLTNQVVTIELKNDIRIRGTLKSVDQYLNIKLDDIDVLDLDKYPHLSSVKNMFIRGSVVRYKADGPSQSTSRQARITQFTAQGERPGKRVTAPRPRLLKRETSSTNGGGGEEGLFLGDSKRAEKTVDKGSPRGRDRSRTPDDIWGLENVDDGKSLEGKDRFNENGSAVKRRKMDSTPANSSSAEKTAKKAQKVSGPFIDESDSEDEELEEFRDFGDEDNQEQALEKKNMEELATPSDGDQTARKRTFAADVPPLVREATSHMQDDEYPDFDDIEGDEAEGEEFFLGAVDGDEVKECEAAFDFDANDLSTNTPNTDETPTCPVCQGSLEGFDETNVTTHVNDCLDGKPSTVLPKTPSTDVGPSAQKVTLADRAAVARPAQRDPVQSKPSRASSAFSKIMTANAEDTAWAEAAASDVASRGFSISVDAFRYGAVEACSAYFLSHFHSDHYMGLSKSWRHGPIYCSRPTGNLVRQQLKVDPKWIVDLEFEKKTEVPGTGGVQVTMIEANHCPGSAIFVFEKAVSSGPSTRIQRVLHCGDFRASPQQVNHPLLRPDVVDPKTGKSWQQRIDACYLDTTYLSPKYAFPRQSDVVSACAELCVRIDQGQYDSLGHMPFQTGTSKPVSRNPISQFLSSAATVVKPPSQPEPKSKDRILVVIGTYSIGKERICLAIARALKSKIYATPAKQRVCACLEDPELSSLLTDDPVKAQVHMQTLFEIRAETLSDYLDSMKPHFTRVVGFRPTGWTYRPPAGRTLENPPVSTVLHSAHWQTPFSVRDLTPQRGSTRESACFGVPYSEHSSFRELTMFCCALRLGRIIPTVNVGNQKSRERMKAWFDKWEAEKRKSSPTMITDIITPDLISPERLAYALLGLLAAYYVLPYLATWRLSDIPAPGLAAWTNFWLLFQTRKGHRFLSVDAAHKKHGKLVRIAPRHVSIADDAAIQAVYGHGNGFLKADFYDAFVSIRRGLFNTRDRAEHTRKRKTVSHTFSAKSIGQFEQYIHGNIENLVKQLNRTSELQRNPKNGYATVDALNWFNFVAFDIIGDLAFGAPFGMLDKGQDIAEMRKNPDDPPSYVRAVEVLNRRGEVSATIGCYPAIKPFAKYLPDRFFRDGIEAVENLAGIAVACVNERLKPEVMANNTRVDLLARLMEGKDANGNKLGRAELTAEALTQLIAGSDTTSNTSCAILYWCLRTPGVIDKLHKCLDEALPKDIDVPTHAMVKEIPYLQWVIWETMRIHSTSAMGLPREIPEGNAPVEICGHTFKGGDVLSVPSYTIHHSKEIWGPDADDFVPERWDPARLTPRQKAAFIPFSTGPRACVGRNVAEMELLVICATVFRMFDWQLQQDGPMETSEGFLRKPLGLTVGVKKRAIV</sequence>
<feature type="region of interest" description="Disordered" evidence="21">
    <location>
        <begin position="190"/>
        <end position="223"/>
    </location>
</feature>
<evidence type="ECO:0000256" key="3">
    <source>
        <dbReference type="ARBA" id="ARBA00010304"/>
    </source>
</evidence>
<dbReference type="Pfam" id="PF07522">
    <property type="entry name" value="DRMBL"/>
    <property type="match status" value="1"/>
</dbReference>
<evidence type="ECO:0000256" key="9">
    <source>
        <dbReference type="ARBA" id="ARBA00023033"/>
    </source>
</evidence>
<keyword evidence="10" id="KW-0472">Membrane</keyword>
<dbReference type="CDD" id="cd16273">
    <property type="entry name" value="SNM1A-1C-like_MBL-fold"/>
    <property type="match status" value="1"/>
</dbReference>
<evidence type="ECO:0000256" key="13">
    <source>
        <dbReference type="ARBA" id="ARBA00023242"/>
    </source>
</evidence>
<dbReference type="Gene3D" id="3.40.50.12650">
    <property type="match status" value="1"/>
</dbReference>
<keyword evidence="20" id="KW-0349">Heme</keyword>
<evidence type="ECO:0000256" key="20">
    <source>
        <dbReference type="PIRSR" id="PIRSR602401-1"/>
    </source>
</evidence>
<keyword evidence="13" id="KW-0539">Nucleus</keyword>
<evidence type="ECO:0000256" key="15">
    <source>
        <dbReference type="ARBA" id="ARBA00050706"/>
    </source>
</evidence>
<evidence type="ECO:0000256" key="1">
    <source>
        <dbReference type="ARBA" id="ARBA00004123"/>
    </source>
</evidence>
<feature type="compositionally biased region" description="Acidic residues" evidence="21">
    <location>
        <begin position="1153"/>
        <end position="1174"/>
    </location>
</feature>
<dbReference type="CDD" id="cd11061">
    <property type="entry name" value="CYP67-like"/>
    <property type="match status" value="1"/>
</dbReference>
<dbReference type="GO" id="GO:0032991">
    <property type="term" value="C:protein-containing complex"/>
    <property type="evidence" value="ECO:0007669"/>
    <property type="project" value="UniProtKB-ARBA"/>
</dbReference>
<dbReference type="GO" id="GO:0005634">
    <property type="term" value="C:nucleus"/>
    <property type="evidence" value="ECO:0007669"/>
    <property type="project" value="UniProtKB-SubCell"/>
</dbReference>
<dbReference type="Pfam" id="PF08241">
    <property type="entry name" value="Methyltransf_11"/>
    <property type="match status" value="1"/>
</dbReference>
<comment type="catalytic activity">
    <reaction evidence="15">
        <text>benzoate + reduced [NADPH--hemoprotein reductase] + O2 = 4-hydroxybenzoate + oxidized [NADPH--hemoprotein reductase] + H2O + H(+)</text>
        <dbReference type="Rhea" id="RHEA:18033"/>
        <dbReference type="Rhea" id="RHEA-COMP:11964"/>
        <dbReference type="Rhea" id="RHEA-COMP:11965"/>
        <dbReference type="ChEBI" id="CHEBI:15377"/>
        <dbReference type="ChEBI" id="CHEBI:15378"/>
        <dbReference type="ChEBI" id="CHEBI:15379"/>
        <dbReference type="ChEBI" id="CHEBI:16150"/>
        <dbReference type="ChEBI" id="CHEBI:17879"/>
        <dbReference type="ChEBI" id="CHEBI:57618"/>
        <dbReference type="ChEBI" id="CHEBI:58210"/>
        <dbReference type="EC" id="1.14.14.92"/>
    </reaction>
</comment>
<feature type="compositionally biased region" description="Pro residues" evidence="21">
    <location>
        <begin position="163"/>
        <end position="172"/>
    </location>
</feature>
<dbReference type="InterPro" id="IPR013216">
    <property type="entry name" value="Methyltransf_11"/>
</dbReference>
<evidence type="ECO:0000256" key="10">
    <source>
        <dbReference type="ARBA" id="ARBA00023136"/>
    </source>
</evidence>
<dbReference type="GO" id="GO:0005506">
    <property type="term" value="F:iron ion binding"/>
    <property type="evidence" value="ECO:0007669"/>
    <property type="project" value="InterPro"/>
</dbReference>
<dbReference type="Gene3D" id="2.30.30.100">
    <property type="match status" value="1"/>
</dbReference>
<feature type="region of interest" description="Disordered" evidence="21">
    <location>
        <begin position="1018"/>
        <end position="1228"/>
    </location>
</feature>
<dbReference type="SUPFAM" id="SSF48264">
    <property type="entry name" value="Cytochrome P450"/>
    <property type="match status" value="1"/>
</dbReference>
<comment type="similarity">
    <text evidence="3">Belongs to the DNA repair metallo-beta-lactamase (DRMBL) family.</text>
</comment>
<feature type="compositionally biased region" description="Low complexity" evidence="21">
    <location>
        <begin position="114"/>
        <end position="128"/>
    </location>
</feature>
<evidence type="ECO:0000256" key="5">
    <source>
        <dbReference type="ARBA" id="ARBA00022723"/>
    </source>
</evidence>
<dbReference type="SUPFAM" id="SSF56281">
    <property type="entry name" value="Metallo-hydrolase/oxidoreductase"/>
    <property type="match status" value="1"/>
</dbReference>
<dbReference type="SMART" id="SM00651">
    <property type="entry name" value="Sm"/>
    <property type="match status" value="1"/>
</dbReference>
<dbReference type="InterPro" id="IPR036396">
    <property type="entry name" value="Cyt_P450_sf"/>
</dbReference>
<dbReference type="PROSITE" id="PS00086">
    <property type="entry name" value="CYTOCHROME_P450"/>
    <property type="match status" value="1"/>
</dbReference>
<dbReference type="Gene3D" id="3.40.50.150">
    <property type="entry name" value="Vaccinia Virus protein VP39"/>
    <property type="match status" value="1"/>
</dbReference>
<dbReference type="GO" id="GO:0003723">
    <property type="term" value="F:RNA binding"/>
    <property type="evidence" value="ECO:0007669"/>
    <property type="project" value="InterPro"/>
</dbReference>
<feature type="compositionally biased region" description="Acidic residues" evidence="21">
    <location>
        <begin position="518"/>
        <end position="528"/>
    </location>
</feature>
<dbReference type="VEuPathDB" id="FungiDB:ASPSYDRAFT_58599"/>
<feature type="region of interest" description="Disordered" evidence="21">
    <location>
        <begin position="438"/>
        <end position="458"/>
    </location>
</feature>
<evidence type="ECO:0000256" key="18">
    <source>
        <dbReference type="ARBA" id="ARBA00081895"/>
    </source>
</evidence>
<feature type="compositionally biased region" description="Basic and acidic residues" evidence="21">
    <location>
        <begin position="1072"/>
        <end position="1095"/>
    </location>
</feature>
<dbReference type="FunFam" id="1.10.630.10:FF:000053">
    <property type="entry name" value="Cytochrome P450 benzoate 4-monooxygenase"/>
    <property type="match status" value="1"/>
</dbReference>
<dbReference type="GO" id="GO:0008757">
    <property type="term" value="F:S-adenosylmethionine-dependent methyltransferase activity"/>
    <property type="evidence" value="ECO:0007669"/>
    <property type="project" value="InterPro"/>
</dbReference>
<dbReference type="FunFam" id="3.60.15.10:FF:000038">
    <property type="entry name" value="DNA cross-link repair protein pso2/snm1"/>
    <property type="match status" value="1"/>
</dbReference>
<dbReference type="GO" id="GO:0003684">
    <property type="term" value="F:damaged DNA binding"/>
    <property type="evidence" value="ECO:0007669"/>
    <property type="project" value="TreeGrafter"/>
</dbReference>
<dbReference type="FunFam" id="3.40.50.12650:FF:000007">
    <property type="entry name" value="DNA cross-link repair 1A protein, variant"/>
    <property type="match status" value="1"/>
</dbReference>
<dbReference type="GO" id="GO:0020037">
    <property type="term" value="F:heme binding"/>
    <property type="evidence" value="ECO:0007669"/>
    <property type="project" value="InterPro"/>
</dbReference>
<dbReference type="PRINTS" id="PR00385">
    <property type="entry name" value="P450"/>
</dbReference>
<dbReference type="InterPro" id="IPR001128">
    <property type="entry name" value="Cyt_P450"/>
</dbReference>
<dbReference type="PANTHER" id="PTHR23240:SF6">
    <property type="entry name" value="DNA CROSS-LINK REPAIR 1A PROTEIN"/>
    <property type="match status" value="1"/>
</dbReference>
<dbReference type="Proteomes" id="UP000184356">
    <property type="component" value="Unassembled WGS sequence"/>
</dbReference>
<dbReference type="Gene3D" id="1.10.630.10">
    <property type="entry name" value="Cytochrome P450"/>
    <property type="match status" value="1"/>
</dbReference>
<dbReference type="GO" id="GO:0006397">
    <property type="term" value="P:mRNA processing"/>
    <property type="evidence" value="ECO:0007669"/>
    <property type="project" value="InterPro"/>
</dbReference>
<feature type="region of interest" description="Disordered" evidence="21">
    <location>
        <begin position="1"/>
        <end position="177"/>
    </location>
</feature>
<evidence type="ECO:0000256" key="19">
    <source>
        <dbReference type="ARBA" id="ARBA00082391"/>
    </source>
</evidence>
<protein>
    <recommendedName>
        <fullName evidence="17">Benzoate 4-monooxygenase bphA</fullName>
        <ecNumber evidence="16">1.14.14.92</ecNumber>
    </recommendedName>
    <alternativeName>
        <fullName evidence="18">Benzoate-para-hydroxylase A</fullName>
    </alternativeName>
    <alternativeName>
        <fullName evidence="19">Cytochrome P450 monooxygenase cyp53A1</fullName>
    </alternativeName>
</protein>
<evidence type="ECO:0000256" key="8">
    <source>
        <dbReference type="ARBA" id="ARBA00023004"/>
    </source>
</evidence>
<dbReference type="GeneID" id="63765633"/>
<dbReference type="InterPro" id="IPR016654">
    <property type="entry name" value="U6_snRNA_Lsm2"/>
</dbReference>
<evidence type="ECO:0000256" key="11">
    <source>
        <dbReference type="ARBA" id="ARBA00023180"/>
    </source>
</evidence>
<keyword evidence="7" id="KW-0560">Oxidoreductase</keyword>
<dbReference type="EC" id="1.14.14.92" evidence="16"/>
<feature type="compositionally biased region" description="Basic and acidic residues" evidence="21">
    <location>
        <begin position="27"/>
        <end position="39"/>
    </location>
</feature>
<dbReference type="PROSITE" id="PS52002">
    <property type="entry name" value="SM"/>
    <property type="match status" value="1"/>
</dbReference>
<evidence type="ECO:0000256" key="12">
    <source>
        <dbReference type="ARBA" id="ARBA00023204"/>
    </source>
</evidence>
<evidence type="ECO:0000256" key="7">
    <source>
        <dbReference type="ARBA" id="ARBA00023002"/>
    </source>
</evidence>
<evidence type="ECO:0000256" key="14">
    <source>
        <dbReference type="ARBA" id="ARBA00025892"/>
    </source>
</evidence>
<dbReference type="SUPFAM" id="SSF53335">
    <property type="entry name" value="S-adenosyl-L-methionine-dependent methyltransferases"/>
    <property type="match status" value="1"/>
</dbReference>
<dbReference type="InterPro" id="IPR017972">
    <property type="entry name" value="Cyt_P450_CS"/>
</dbReference>
<proteinExistence type="inferred from homology"/>
<feature type="region of interest" description="Disordered" evidence="21">
    <location>
        <begin position="320"/>
        <end position="353"/>
    </location>
</feature>
<keyword evidence="12" id="KW-0234">DNA repair</keyword>
<dbReference type="GO" id="GO:0006303">
    <property type="term" value="P:double-strand break repair via nonhomologous end joining"/>
    <property type="evidence" value="ECO:0007669"/>
    <property type="project" value="TreeGrafter"/>
</dbReference>
<dbReference type="GO" id="GO:0036297">
    <property type="term" value="P:interstrand cross-link repair"/>
    <property type="evidence" value="ECO:0007669"/>
    <property type="project" value="TreeGrafter"/>
</dbReference>
<feature type="region of interest" description="Disordered" evidence="21">
    <location>
        <begin position="514"/>
        <end position="541"/>
    </location>
</feature>
<evidence type="ECO:0000256" key="21">
    <source>
        <dbReference type="SAM" id="MobiDB-lite"/>
    </source>
</evidence>
<accession>A0A1L9TF52</accession>
<dbReference type="InterPro" id="IPR036866">
    <property type="entry name" value="RibonucZ/Hydroxyglut_hydro"/>
</dbReference>
<dbReference type="InterPro" id="IPR047575">
    <property type="entry name" value="Sm"/>
</dbReference>
<evidence type="ECO:0000313" key="23">
    <source>
        <dbReference type="EMBL" id="OJJ58048.1"/>
    </source>
</evidence>
<comment type="cofactor">
    <cofactor evidence="20">
        <name>heme</name>
        <dbReference type="ChEBI" id="CHEBI:30413"/>
    </cofactor>
</comment>
<dbReference type="RefSeq" id="XP_040701854.1">
    <property type="nucleotide sequence ID" value="XM_040849560.1"/>
</dbReference>
<feature type="compositionally biased region" description="Polar residues" evidence="21">
    <location>
        <begin position="1020"/>
        <end position="1035"/>
    </location>
</feature>
<dbReference type="Gene3D" id="3.60.15.10">
    <property type="entry name" value="Ribonuclease Z/Hydroxyacylglutathione hydrolase-like"/>
    <property type="match status" value="1"/>
</dbReference>
<gene>
    <name evidence="23" type="ORF">ASPSYDRAFT_58599</name>
</gene>
<comment type="subunit">
    <text evidence="14">Component of the heptameric LSM1-LSM7 complex, which consists of LSM1, LSM2, LSM3, LSM4, LSM5, LSM6 and LSM7. Component of the heptameric LSM2-LSM8 complex, which consists of LSM2, LSM3, LSM4, LSM5, LSM6, LSM7 and LSM8. The LSm subunits form a seven-membered ring structure with a doughnut shape.</text>
</comment>
<dbReference type="InterPro" id="IPR002401">
    <property type="entry name" value="Cyt_P450_E_grp-I"/>
</dbReference>
<dbReference type="Pfam" id="PF01423">
    <property type="entry name" value="LSM"/>
    <property type="match status" value="1"/>
</dbReference>
<feature type="compositionally biased region" description="Basic and acidic residues" evidence="21">
    <location>
        <begin position="1104"/>
        <end position="1116"/>
    </location>
</feature>
<name>A0A1L9TF52_9EURO</name>
<evidence type="ECO:0000256" key="16">
    <source>
        <dbReference type="ARBA" id="ARBA00066552"/>
    </source>
</evidence>
<feature type="binding site" description="axial binding residue" evidence="20">
    <location>
        <position position="2266"/>
    </location>
    <ligand>
        <name>heme</name>
        <dbReference type="ChEBI" id="CHEBI:30413"/>
    </ligand>
    <ligandPart>
        <name>Fe</name>
        <dbReference type="ChEBI" id="CHEBI:18248"/>
    </ligandPart>
</feature>
<evidence type="ECO:0000256" key="6">
    <source>
        <dbReference type="ARBA" id="ARBA00022763"/>
    </source>
</evidence>
<organism evidence="23 24">
    <name type="scientific">Aspergillus sydowii CBS 593.65</name>
    <dbReference type="NCBI Taxonomy" id="1036612"/>
    <lineage>
        <taxon>Eukaryota</taxon>
        <taxon>Fungi</taxon>
        <taxon>Dikarya</taxon>
        <taxon>Ascomycota</taxon>
        <taxon>Pezizomycotina</taxon>
        <taxon>Eurotiomycetes</taxon>
        <taxon>Eurotiomycetidae</taxon>
        <taxon>Eurotiales</taxon>
        <taxon>Aspergillaceae</taxon>
        <taxon>Aspergillus</taxon>
        <taxon>Aspergillus subgen. Nidulantes</taxon>
    </lineage>
</organism>
<dbReference type="PANTHER" id="PTHR23240">
    <property type="entry name" value="DNA CROSS-LINK REPAIR PROTEIN PSO2/SNM1-RELATED"/>
    <property type="match status" value="1"/>
</dbReference>
<dbReference type="InterPro" id="IPR011084">
    <property type="entry name" value="DRMBL"/>
</dbReference>
<comment type="subcellular location">
    <subcellularLocation>
        <location evidence="2">Membrane</location>
    </subcellularLocation>
    <subcellularLocation>
        <location evidence="1">Nucleus</location>
    </subcellularLocation>
</comment>
<dbReference type="EMBL" id="KV878587">
    <property type="protein sequence ID" value="OJJ58048.1"/>
    <property type="molecule type" value="Genomic_DNA"/>
</dbReference>
<dbReference type="InterPro" id="IPR029063">
    <property type="entry name" value="SAM-dependent_MTases_sf"/>
</dbReference>
<feature type="compositionally biased region" description="Acidic residues" evidence="21">
    <location>
        <begin position="98"/>
        <end position="110"/>
    </location>
</feature>
<dbReference type="STRING" id="1036612.A0A1L9TF52"/>
<comment type="similarity">
    <text evidence="4">Belongs to the cytochrome P450 family.</text>
</comment>
<dbReference type="InterPro" id="IPR010920">
    <property type="entry name" value="LSM_dom_sf"/>
</dbReference>
<dbReference type="GO" id="GO:0035312">
    <property type="term" value="F:5'-3' DNA exonuclease activity"/>
    <property type="evidence" value="ECO:0007669"/>
    <property type="project" value="TreeGrafter"/>
</dbReference>
<evidence type="ECO:0000256" key="4">
    <source>
        <dbReference type="ARBA" id="ARBA00010617"/>
    </source>
</evidence>
<dbReference type="SUPFAM" id="SSF50182">
    <property type="entry name" value="Sm-like ribonucleoproteins"/>
    <property type="match status" value="1"/>
</dbReference>
<keyword evidence="11" id="KW-0325">Glycoprotein</keyword>
<feature type="compositionally biased region" description="Polar residues" evidence="21">
    <location>
        <begin position="196"/>
        <end position="205"/>
    </location>
</feature>
<feature type="compositionally biased region" description="Low complexity" evidence="21">
    <location>
        <begin position="72"/>
        <end position="83"/>
    </location>
</feature>
<feature type="region of interest" description="Disordered" evidence="21">
    <location>
        <begin position="274"/>
        <end position="304"/>
    </location>
</feature>
<dbReference type="CDD" id="cd02440">
    <property type="entry name" value="AdoMet_MTases"/>
    <property type="match status" value="1"/>
</dbReference>
<dbReference type="GO" id="GO:0016020">
    <property type="term" value="C:membrane"/>
    <property type="evidence" value="ECO:0007669"/>
    <property type="project" value="UniProtKB-SubCell"/>
</dbReference>
<evidence type="ECO:0000256" key="2">
    <source>
        <dbReference type="ARBA" id="ARBA00004370"/>
    </source>
</evidence>
<reference evidence="24" key="1">
    <citation type="journal article" date="2017" name="Genome Biol.">
        <title>Comparative genomics reveals high biological diversity and specific adaptations in the industrially and medically important fungal genus Aspergillus.</title>
        <authorList>
            <person name="de Vries R.P."/>
            <person name="Riley R."/>
            <person name="Wiebenga A."/>
            <person name="Aguilar-Osorio G."/>
            <person name="Amillis S."/>
            <person name="Uchima C.A."/>
            <person name="Anderluh G."/>
            <person name="Asadollahi M."/>
            <person name="Askin M."/>
            <person name="Barry K."/>
            <person name="Battaglia E."/>
            <person name="Bayram O."/>
            <person name="Benocci T."/>
            <person name="Braus-Stromeyer S.A."/>
            <person name="Caldana C."/>
            <person name="Canovas D."/>
            <person name="Cerqueira G.C."/>
            <person name="Chen F."/>
            <person name="Chen W."/>
            <person name="Choi C."/>
            <person name="Clum A."/>
            <person name="Dos Santos R.A."/>
            <person name="Damasio A.R."/>
            <person name="Diallinas G."/>
            <person name="Emri T."/>
            <person name="Fekete E."/>
            <person name="Flipphi M."/>
            <person name="Freyberg S."/>
            <person name="Gallo A."/>
            <person name="Gournas C."/>
            <person name="Habgood R."/>
            <person name="Hainaut M."/>
            <person name="Harispe M.L."/>
            <person name="Henrissat B."/>
            <person name="Hilden K.S."/>
            <person name="Hope R."/>
            <person name="Hossain A."/>
            <person name="Karabika E."/>
            <person name="Karaffa L."/>
            <person name="Karanyi Z."/>
            <person name="Krasevec N."/>
            <person name="Kuo A."/>
            <person name="Kusch H."/>
            <person name="LaButti K."/>
            <person name="Lagendijk E.L."/>
            <person name="Lapidus A."/>
            <person name="Levasseur A."/>
            <person name="Lindquist E."/>
            <person name="Lipzen A."/>
            <person name="Logrieco A.F."/>
            <person name="MacCabe A."/>
            <person name="Maekelae M.R."/>
            <person name="Malavazi I."/>
            <person name="Melin P."/>
            <person name="Meyer V."/>
            <person name="Mielnichuk N."/>
            <person name="Miskei M."/>
            <person name="Molnar A.P."/>
            <person name="Mule G."/>
            <person name="Ngan C.Y."/>
            <person name="Orejas M."/>
            <person name="Orosz E."/>
            <person name="Ouedraogo J.P."/>
            <person name="Overkamp K.M."/>
            <person name="Park H.-S."/>
            <person name="Perrone G."/>
            <person name="Piumi F."/>
            <person name="Punt P.J."/>
            <person name="Ram A.F."/>
            <person name="Ramon A."/>
            <person name="Rauscher S."/>
            <person name="Record E."/>
            <person name="Riano-Pachon D.M."/>
            <person name="Robert V."/>
            <person name="Roehrig J."/>
            <person name="Ruller R."/>
            <person name="Salamov A."/>
            <person name="Salih N.S."/>
            <person name="Samson R.A."/>
            <person name="Sandor E."/>
            <person name="Sanguinetti M."/>
            <person name="Schuetze T."/>
            <person name="Sepcic K."/>
            <person name="Shelest E."/>
            <person name="Sherlock G."/>
            <person name="Sophianopoulou V."/>
            <person name="Squina F.M."/>
            <person name="Sun H."/>
            <person name="Susca A."/>
            <person name="Todd R.B."/>
            <person name="Tsang A."/>
            <person name="Unkles S.E."/>
            <person name="van de Wiele N."/>
            <person name="van Rossen-Uffink D."/>
            <person name="Oliveira J.V."/>
            <person name="Vesth T.C."/>
            <person name="Visser J."/>
            <person name="Yu J.-H."/>
            <person name="Zhou M."/>
            <person name="Andersen M.R."/>
            <person name="Archer D.B."/>
            <person name="Baker S.E."/>
            <person name="Benoit I."/>
            <person name="Brakhage A.A."/>
            <person name="Braus G.H."/>
            <person name="Fischer R."/>
            <person name="Frisvad J.C."/>
            <person name="Goldman G.H."/>
            <person name="Houbraken J."/>
            <person name="Oakley B."/>
            <person name="Pocsi I."/>
            <person name="Scazzocchio C."/>
            <person name="Seiboth B."/>
            <person name="vanKuyk P.A."/>
            <person name="Wortman J."/>
            <person name="Dyer P.S."/>
            <person name="Grigoriev I.V."/>
        </authorList>
    </citation>
    <scope>NUCLEOTIDE SEQUENCE [LARGE SCALE GENOMIC DNA]</scope>
    <source>
        <strain evidence="24">CBS 593.65</strain>
    </source>
</reference>
<keyword evidence="6" id="KW-0227">DNA damage</keyword>